<keyword evidence="2" id="KW-1185">Reference proteome</keyword>
<dbReference type="EMBL" id="JAPFFF010000012">
    <property type="protein sequence ID" value="KAK8876577.1"/>
    <property type="molecule type" value="Genomic_DNA"/>
</dbReference>
<name>A0ABR2JGV8_9EUKA</name>
<dbReference type="Proteomes" id="UP001470230">
    <property type="component" value="Unassembled WGS sequence"/>
</dbReference>
<comment type="caution">
    <text evidence="1">The sequence shown here is derived from an EMBL/GenBank/DDBJ whole genome shotgun (WGS) entry which is preliminary data.</text>
</comment>
<organism evidence="1 2">
    <name type="scientific">Tritrichomonas musculus</name>
    <dbReference type="NCBI Taxonomy" id="1915356"/>
    <lineage>
        <taxon>Eukaryota</taxon>
        <taxon>Metamonada</taxon>
        <taxon>Parabasalia</taxon>
        <taxon>Tritrichomonadida</taxon>
        <taxon>Tritrichomonadidae</taxon>
        <taxon>Tritrichomonas</taxon>
    </lineage>
</organism>
<accession>A0ABR2JGV8</accession>
<protein>
    <submittedName>
        <fullName evidence="1">Uncharacterized protein</fullName>
    </submittedName>
</protein>
<proteinExistence type="predicted"/>
<sequence length="1332" mass="157785">MQSSDLSIYFVIGSHPNEFFDSCRIDGYFPLSSSLLINSISRFYDLPQNNFQILGIGQKKDYTLFKHTNKAYYHSGNDKDDFYTISADQNIKFKLFQHISDLFDFLESQILKSSSTNILIILQDQINKFNKYPYFKLLRLISKFDKRNFLIYDDSCNGGSLIDLFQKNQTLFSYFQNHEQNIKRSNITCLYYFSLFQLKMFEVFGDNISTFFPKCIDFISDLSDDLLDDSIYNVIVEILNAFDRQIQGQEKKKFFLTSFNEDFFCKLKSISNFDILQCINENKLKFPDLDSFLTFFQNNNIKNLANLLMLKSYYLFTSEPDKQFISDLSYFSKKNYKFFFNIESKVFPISVKNHFPIEEQRQLYNQIVDFFYQYFHYKIIFFNCKSNVDFITSTSLDKASLSYSSIKTNSITQFFSNTHLFAYFIKNVFFTYDKPNFSFSDLEKNTYYYNPTTTKYIFFQSYRYQKYEKPTSKVQPIFLPPKHYYQEEDELAFTIHPSPSLPKKIAAVRFLTHFVRDYLSKCSKLDYFPKLSFSCGFSCIPSNLLINFISLSILPNSDSFPSDLKLNNVNFSTVLNFANSVFQTNSKVFSINNDRFEFTTFFSIVLSSKIRYVFARNLLVILNNPSSFYSSLHLFSIKELKFAEDFIKSEKLNECKNASVESTVLFLNKLFSVNLIEQFDEDEEKSKEIKRLRNLKKSPRFILQKMFIDLESSFLNILPSNIFILSAIYSYFFLKYHKNLDSNPPIQDDVQKIKQTLSKFEKIKEKLSSFNSLADILQFCNHYIYESLQKTFEFFQYFYQSYYIINFCKVSNQYEHTTIYFDNFLKKTNEKIPSNLIQNFFNSLTQKFKPFPLFCLPFILFDKYSYSSYKMLINNFKYVEQNNPVDHSQNEEKDKDVEIFEDLPNSFDLFESNCFYSEQFRIHLSNLSLYSDFKINIVKNIDILNKFLNTEDNRVSDLLSLPFFQNPFPSSKSFKFDCVEIKNCKNVLEFCVDTILETHMRQSISSFIDGFIQATTQFLQFDNEINESEYNNYISDFQLFFSPKEENKVYINSISNNLMDLIISLSISKSNLTYNIVINDEMHNSLVRLVYSVLEARFNNEVEIDPIVDLIPKYIEIFTNSSDWSNPTEQEFMALCSAIKFTLSPTDNFRKRSSSIIPNENEKEIVDDYYSPVKAGNYRNKFSDNDDRNDPVLMKDTKYKTSVDEALALSDVDIYDIRKRYDVRNKKWTEIIWGIFNDFFNKKLKEINLFFDKNNKYSQGYACIHCLANENSVIMNHLPQLENMKDFHDNEVWIGRFISLHKNYEYQIKSAYVYALMSSYTFLNAYYTFDDI</sequence>
<gene>
    <name evidence="1" type="ORF">M9Y10_006795</name>
</gene>
<evidence type="ECO:0000313" key="1">
    <source>
        <dbReference type="EMBL" id="KAK8876577.1"/>
    </source>
</evidence>
<evidence type="ECO:0000313" key="2">
    <source>
        <dbReference type="Proteomes" id="UP001470230"/>
    </source>
</evidence>
<reference evidence="1 2" key="1">
    <citation type="submission" date="2024-04" db="EMBL/GenBank/DDBJ databases">
        <title>Tritrichomonas musculus Genome.</title>
        <authorList>
            <person name="Alves-Ferreira E."/>
            <person name="Grigg M."/>
            <person name="Lorenzi H."/>
            <person name="Galac M."/>
        </authorList>
    </citation>
    <scope>NUCLEOTIDE SEQUENCE [LARGE SCALE GENOMIC DNA]</scope>
    <source>
        <strain evidence="1 2">EAF2021</strain>
    </source>
</reference>